<evidence type="ECO:0000256" key="3">
    <source>
        <dbReference type="ARBA" id="ARBA00022475"/>
    </source>
</evidence>
<dbReference type="EMBL" id="CADCWL010000073">
    <property type="protein sequence ID" value="CAA9560579.1"/>
    <property type="molecule type" value="Genomic_DNA"/>
</dbReference>
<feature type="compositionally biased region" description="Low complexity" evidence="7">
    <location>
        <begin position="19"/>
        <end position="30"/>
    </location>
</feature>
<dbReference type="PANTHER" id="PTHR43414:SF6">
    <property type="entry name" value="MULTIDRUG RESISTANCE PROTEIN MDTG"/>
    <property type="match status" value="1"/>
</dbReference>
<dbReference type="GO" id="GO:0005886">
    <property type="term" value="C:plasma membrane"/>
    <property type="evidence" value="ECO:0007669"/>
    <property type="project" value="UniProtKB-SubCell"/>
</dbReference>
<organism evidence="10">
    <name type="scientific">uncultured Thermomicrobiales bacterium</name>
    <dbReference type="NCBI Taxonomy" id="1645740"/>
    <lineage>
        <taxon>Bacteria</taxon>
        <taxon>Pseudomonadati</taxon>
        <taxon>Thermomicrobiota</taxon>
        <taxon>Thermomicrobia</taxon>
        <taxon>Thermomicrobiales</taxon>
        <taxon>environmental samples</taxon>
    </lineage>
</organism>
<dbReference type="Gene3D" id="1.20.1250.20">
    <property type="entry name" value="MFS general substrate transporter like domains"/>
    <property type="match status" value="2"/>
</dbReference>
<accession>A0A6J4UTM8</accession>
<evidence type="ECO:0000256" key="8">
    <source>
        <dbReference type="SAM" id="Phobius"/>
    </source>
</evidence>
<feature type="transmembrane region" description="Helical" evidence="8">
    <location>
        <begin position="402"/>
        <end position="420"/>
    </location>
</feature>
<dbReference type="AlphaFoldDB" id="A0A6J4UTM8"/>
<keyword evidence="3" id="KW-1003">Cell membrane</keyword>
<feature type="transmembrane region" description="Helical" evidence="8">
    <location>
        <begin position="460"/>
        <end position="486"/>
    </location>
</feature>
<evidence type="ECO:0000256" key="6">
    <source>
        <dbReference type="ARBA" id="ARBA00023136"/>
    </source>
</evidence>
<keyword evidence="6 8" id="KW-0472">Membrane</keyword>
<dbReference type="InterPro" id="IPR036259">
    <property type="entry name" value="MFS_trans_sf"/>
</dbReference>
<feature type="compositionally biased region" description="Low complexity" evidence="7">
    <location>
        <begin position="83"/>
        <end position="100"/>
    </location>
</feature>
<dbReference type="InterPro" id="IPR001958">
    <property type="entry name" value="Tet-R_TetA/multi-R_MdtG-like"/>
</dbReference>
<dbReference type="Pfam" id="PF00083">
    <property type="entry name" value="Sugar_tr"/>
    <property type="match status" value="1"/>
</dbReference>
<feature type="transmembrane region" description="Helical" evidence="8">
    <location>
        <begin position="221"/>
        <end position="243"/>
    </location>
</feature>
<evidence type="ECO:0000313" key="10">
    <source>
        <dbReference type="EMBL" id="CAA9560579.1"/>
    </source>
</evidence>
<evidence type="ECO:0000256" key="7">
    <source>
        <dbReference type="SAM" id="MobiDB-lite"/>
    </source>
</evidence>
<sequence length="527" mass="53726">MVVAAIRTRGSACPPRPATPLLALGGPLLPDSRRPPRPCLDAPRPGRLCRPDPGARVPNGMARLRARPRARGESAPEPSRPLASGAAADATASASGTEAAFRGDPVGRTVPAGEAGGAPIPWRRNLWAVWAAQILAIVGFSLRVPFLPFYLGDLGVTTADGQALWSGAINAGGAGLMAITAPLWGIVADRHGRRPMLLRATFAATCTVGLMGLATQAWHLLALRLVEGALTGTVTASTALVAATTPKARLGYALGMVQTAVFAGSSLGPLVGGVLADRIGARPTFAVASACLGSAALIVLFLVRERFVPPPPPDEGGRRGWRAAAGFPLGRELATLVLVLFAVRLASMAVQPIVPLFVRELAPDAADPSSLSGLVLGMLGITSAASAVWLGRLGDRRGHRRILLWGILAAGLLYLPMAAAQNPWQLVALQGLFGVAIGGIVPAANALVANGTPAARRGAIFGLTAGVAAFGAFVGPLGGTALAVAVPGPTINGFRATFLATAVLLLALAAWVARQRTGAKEATLPPA</sequence>
<evidence type="ECO:0000259" key="9">
    <source>
        <dbReference type="PROSITE" id="PS50850"/>
    </source>
</evidence>
<evidence type="ECO:0000256" key="5">
    <source>
        <dbReference type="ARBA" id="ARBA00022989"/>
    </source>
</evidence>
<evidence type="ECO:0000256" key="2">
    <source>
        <dbReference type="ARBA" id="ARBA00022448"/>
    </source>
</evidence>
<dbReference type="GO" id="GO:0022857">
    <property type="term" value="F:transmembrane transporter activity"/>
    <property type="evidence" value="ECO:0007669"/>
    <property type="project" value="InterPro"/>
</dbReference>
<feature type="transmembrane region" description="Helical" evidence="8">
    <location>
        <begin position="250"/>
        <end position="272"/>
    </location>
</feature>
<dbReference type="PANTHER" id="PTHR43414">
    <property type="entry name" value="MULTIDRUG RESISTANCE PROTEIN MDTG"/>
    <property type="match status" value="1"/>
</dbReference>
<feature type="transmembrane region" description="Helical" evidence="8">
    <location>
        <begin position="426"/>
        <end position="448"/>
    </location>
</feature>
<feature type="domain" description="Major facilitator superfamily (MFS) profile" evidence="9">
    <location>
        <begin position="125"/>
        <end position="520"/>
    </location>
</feature>
<gene>
    <name evidence="10" type="ORF">AVDCRST_MAG19-1765</name>
</gene>
<dbReference type="InterPro" id="IPR020846">
    <property type="entry name" value="MFS_dom"/>
</dbReference>
<feature type="transmembrane region" description="Helical" evidence="8">
    <location>
        <begin position="370"/>
        <end position="390"/>
    </location>
</feature>
<feature type="transmembrane region" description="Helical" evidence="8">
    <location>
        <begin position="127"/>
        <end position="151"/>
    </location>
</feature>
<evidence type="ECO:0000256" key="1">
    <source>
        <dbReference type="ARBA" id="ARBA00004651"/>
    </source>
</evidence>
<proteinExistence type="predicted"/>
<dbReference type="SUPFAM" id="SSF103473">
    <property type="entry name" value="MFS general substrate transporter"/>
    <property type="match status" value="1"/>
</dbReference>
<feature type="transmembrane region" description="Helical" evidence="8">
    <location>
        <begin position="284"/>
        <end position="303"/>
    </location>
</feature>
<keyword evidence="5 8" id="KW-1133">Transmembrane helix</keyword>
<evidence type="ECO:0000256" key="4">
    <source>
        <dbReference type="ARBA" id="ARBA00022692"/>
    </source>
</evidence>
<feature type="transmembrane region" description="Helical" evidence="8">
    <location>
        <begin position="196"/>
        <end position="215"/>
    </location>
</feature>
<dbReference type="InterPro" id="IPR011701">
    <property type="entry name" value="MFS"/>
</dbReference>
<feature type="transmembrane region" description="Helical" evidence="8">
    <location>
        <begin position="492"/>
        <end position="513"/>
    </location>
</feature>
<reference evidence="10" key="1">
    <citation type="submission" date="2020-02" db="EMBL/GenBank/DDBJ databases">
        <authorList>
            <person name="Meier V. D."/>
        </authorList>
    </citation>
    <scope>NUCLEOTIDE SEQUENCE</scope>
    <source>
        <strain evidence="10">AVDCRST_MAG19</strain>
    </source>
</reference>
<keyword evidence="4 8" id="KW-0812">Transmembrane</keyword>
<dbReference type="PRINTS" id="PR01035">
    <property type="entry name" value="TCRTETA"/>
</dbReference>
<protein>
    <recommendedName>
        <fullName evidence="9">Major facilitator superfamily (MFS) profile domain-containing protein</fullName>
    </recommendedName>
</protein>
<dbReference type="InterPro" id="IPR005828">
    <property type="entry name" value="MFS_sugar_transport-like"/>
</dbReference>
<comment type="subcellular location">
    <subcellularLocation>
        <location evidence="1">Cell membrane</location>
        <topology evidence="1">Multi-pass membrane protein</topology>
    </subcellularLocation>
</comment>
<name>A0A6J4UTM8_9BACT</name>
<feature type="transmembrane region" description="Helical" evidence="8">
    <location>
        <begin position="336"/>
        <end position="358"/>
    </location>
</feature>
<keyword evidence="2" id="KW-0813">Transport</keyword>
<dbReference type="Pfam" id="PF07690">
    <property type="entry name" value="MFS_1"/>
    <property type="match status" value="1"/>
</dbReference>
<feature type="transmembrane region" description="Helical" evidence="8">
    <location>
        <begin position="163"/>
        <end position="184"/>
    </location>
</feature>
<feature type="region of interest" description="Disordered" evidence="7">
    <location>
        <begin position="17"/>
        <end position="112"/>
    </location>
</feature>
<dbReference type="PROSITE" id="PS50850">
    <property type="entry name" value="MFS"/>
    <property type="match status" value="1"/>
</dbReference>